<feature type="transmembrane region" description="Helical" evidence="6">
    <location>
        <begin position="88"/>
        <end position="106"/>
    </location>
</feature>
<feature type="transmembrane region" description="Helical" evidence="6">
    <location>
        <begin position="31"/>
        <end position="47"/>
    </location>
</feature>
<evidence type="ECO:0000256" key="6">
    <source>
        <dbReference type="SAM" id="Phobius"/>
    </source>
</evidence>
<dbReference type="PROSITE" id="PS51257">
    <property type="entry name" value="PROKAR_LIPOPROTEIN"/>
    <property type="match status" value="1"/>
</dbReference>
<evidence type="ECO:0000256" key="3">
    <source>
        <dbReference type="ARBA" id="ARBA00022989"/>
    </source>
</evidence>
<protein>
    <submittedName>
        <fullName evidence="7">Bile acid:Na+ symporter, BASS family</fullName>
    </submittedName>
</protein>
<feature type="transmembrane region" description="Helical" evidence="6">
    <location>
        <begin position="59"/>
        <end position="76"/>
    </location>
</feature>
<proteinExistence type="predicted"/>
<dbReference type="InterPro" id="IPR038770">
    <property type="entry name" value="Na+/solute_symporter_sf"/>
</dbReference>
<dbReference type="AlphaFoldDB" id="A0A1M4W887"/>
<feature type="region of interest" description="Disordered" evidence="5">
    <location>
        <begin position="363"/>
        <end position="384"/>
    </location>
</feature>
<evidence type="ECO:0000256" key="1">
    <source>
        <dbReference type="ARBA" id="ARBA00004141"/>
    </source>
</evidence>
<feature type="transmembrane region" description="Helical" evidence="6">
    <location>
        <begin position="7"/>
        <end position="25"/>
    </location>
</feature>
<comment type="subcellular location">
    <subcellularLocation>
        <location evidence="1">Membrane</location>
        <topology evidence="1">Multi-pass membrane protein</topology>
    </subcellularLocation>
</comment>
<feature type="transmembrane region" description="Helical" evidence="6">
    <location>
        <begin position="208"/>
        <end position="231"/>
    </location>
</feature>
<feature type="transmembrane region" description="Helical" evidence="6">
    <location>
        <begin position="243"/>
        <end position="262"/>
    </location>
</feature>
<evidence type="ECO:0000313" key="7">
    <source>
        <dbReference type="EMBL" id="SHE77474.1"/>
    </source>
</evidence>
<feature type="transmembrane region" description="Helical" evidence="6">
    <location>
        <begin position="147"/>
        <end position="167"/>
    </location>
</feature>
<evidence type="ECO:0000313" key="8">
    <source>
        <dbReference type="Proteomes" id="UP000184041"/>
    </source>
</evidence>
<evidence type="ECO:0000256" key="5">
    <source>
        <dbReference type="SAM" id="MobiDB-lite"/>
    </source>
</evidence>
<evidence type="ECO:0000256" key="4">
    <source>
        <dbReference type="ARBA" id="ARBA00023136"/>
    </source>
</evidence>
<keyword evidence="8" id="KW-1185">Reference proteome</keyword>
<dbReference type="GO" id="GO:0016020">
    <property type="term" value="C:membrane"/>
    <property type="evidence" value="ECO:0007669"/>
    <property type="project" value="UniProtKB-SubCell"/>
</dbReference>
<feature type="transmembrane region" description="Helical" evidence="6">
    <location>
        <begin position="268"/>
        <end position="288"/>
    </location>
</feature>
<dbReference type="InterPro" id="IPR004710">
    <property type="entry name" value="Bilac:Na_transpt"/>
</dbReference>
<gene>
    <name evidence="7" type="ORF">SAMN05443144_103152</name>
</gene>
<dbReference type="PANTHER" id="PTHR10361:SF28">
    <property type="entry name" value="P3 PROTEIN-RELATED"/>
    <property type="match status" value="1"/>
</dbReference>
<evidence type="ECO:0000256" key="2">
    <source>
        <dbReference type="ARBA" id="ARBA00022692"/>
    </source>
</evidence>
<accession>A0A1M4W887</accession>
<dbReference type="STRING" id="1194090.SAMN05443144_103152"/>
<sequence length="384" mass="40225">MKKLYQALLYVSMGCVVLLTGLWVAGYGPAVLGPVTIAMFATLALGVRSTDTLFKSFSFSIWIFAAVSLAMFYPGLITEVGGFETSRLIVPLIQLIMFGMGTQLSLSDFAGVLKRPRGVLIGMACQFTIMPLVGISLALSFGFPAEIAAGVVLIGSCPGGVASNVMAFIAEADLALSITLTAAATMVSPFVTPLLMQLLAGQFVPIDAVGMMLSILNMIILPIVLGLAFNHFLHGKARWLDDIMPVVSMVGIAVIIAVITAAGRDSLVSIGLLLVGAAILHNAAGYLLGYWGGRLFGMDEQECRTIALEVGMQNGGMASGLAAEMGKIATVGLAPAVFGPWMNISGSTLANWWRRKALSEEEGEAATAATGSSEEELQAFSDSK</sequence>
<feature type="transmembrane region" description="Helical" evidence="6">
    <location>
        <begin position="174"/>
        <end position="196"/>
    </location>
</feature>
<dbReference type="Proteomes" id="UP000184041">
    <property type="component" value="Unassembled WGS sequence"/>
</dbReference>
<organism evidence="7 8">
    <name type="scientific">Fodinibius roseus</name>
    <dbReference type="NCBI Taxonomy" id="1194090"/>
    <lineage>
        <taxon>Bacteria</taxon>
        <taxon>Pseudomonadati</taxon>
        <taxon>Balneolota</taxon>
        <taxon>Balneolia</taxon>
        <taxon>Balneolales</taxon>
        <taxon>Balneolaceae</taxon>
        <taxon>Fodinibius</taxon>
    </lineage>
</organism>
<feature type="transmembrane region" description="Helical" evidence="6">
    <location>
        <begin position="118"/>
        <end position="141"/>
    </location>
</feature>
<name>A0A1M4W887_9BACT</name>
<keyword evidence="4 6" id="KW-0472">Membrane</keyword>
<dbReference type="PANTHER" id="PTHR10361">
    <property type="entry name" value="SODIUM-BILE ACID COTRANSPORTER"/>
    <property type="match status" value="1"/>
</dbReference>
<dbReference type="EMBL" id="FQUS01000003">
    <property type="protein sequence ID" value="SHE77474.1"/>
    <property type="molecule type" value="Genomic_DNA"/>
</dbReference>
<reference evidence="7 8" key="1">
    <citation type="submission" date="2016-11" db="EMBL/GenBank/DDBJ databases">
        <authorList>
            <person name="Jaros S."/>
            <person name="Januszkiewicz K."/>
            <person name="Wedrychowicz H."/>
        </authorList>
    </citation>
    <scope>NUCLEOTIDE SEQUENCE [LARGE SCALE GENOMIC DNA]</scope>
    <source>
        <strain evidence="7 8">DSM 21986</strain>
    </source>
</reference>
<dbReference type="InterPro" id="IPR002657">
    <property type="entry name" value="BilAc:Na_symport/Acr3"/>
</dbReference>
<dbReference type="Gene3D" id="1.20.1530.20">
    <property type="match status" value="1"/>
</dbReference>
<keyword evidence="3 6" id="KW-1133">Transmembrane helix</keyword>
<keyword evidence="2 6" id="KW-0812">Transmembrane</keyword>
<dbReference type="Pfam" id="PF01758">
    <property type="entry name" value="SBF"/>
    <property type="match status" value="1"/>
</dbReference>
<dbReference type="OrthoDB" id="9806785at2"/>